<keyword evidence="1" id="KW-1133">Transmembrane helix</keyword>
<keyword evidence="3" id="KW-1185">Reference proteome</keyword>
<evidence type="ECO:0000313" key="2">
    <source>
        <dbReference type="EMBL" id="GLX82363.1"/>
    </source>
</evidence>
<dbReference type="Pfam" id="PF14316">
    <property type="entry name" value="DUF4381"/>
    <property type="match status" value="1"/>
</dbReference>
<accession>A0ABQ6H2E5</accession>
<name>A0ABQ6H2E5_9GAMM</name>
<sequence length="192" mass="21700">MTKETVPIEMPFGNYALEGISEINLPDPLPILPLAPAWKYVFIVLALWLFYVAVKKTVYWLNNRYRKQALLKLEAITQQEPSIQSVSAVGQLLKGTSLYVFTREQIASLTGKAWFEQLNTQAQTPVFDESSQTLLGASLYMRDQQAISTSQWQALIEQTTNWIKTHPYTGVKPLVNPIKLANPFLARGQKDA</sequence>
<comment type="caution">
    <text evidence="2">The sequence shown here is derived from an EMBL/GenBank/DDBJ whole genome shotgun (WGS) entry which is preliminary data.</text>
</comment>
<evidence type="ECO:0000313" key="3">
    <source>
        <dbReference type="Proteomes" id="UP001157133"/>
    </source>
</evidence>
<keyword evidence="1" id="KW-0812">Transmembrane</keyword>
<gene>
    <name evidence="2" type="ORF">theurythT_18150</name>
</gene>
<evidence type="ECO:0008006" key="4">
    <source>
        <dbReference type="Google" id="ProtNLM"/>
    </source>
</evidence>
<dbReference type="EMBL" id="BSSU01000008">
    <property type="protein sequence ID" value="GLX82363.1"/>
    <property type="molecule type" value="Genomic_DNA"/>
</dbReference>
<dbReference type="InterPro" id="IPR025489">
    <property type="entry name" value="DUF4381"/>
</dbReference>
<reference evidence="2 3" key="1">
    <citation type="submission" date="2023-03" db="EMBL/GenBank/DDBJ databases">
        <title>Draft genome sequence of Thalassotalea eurytherma JCM 18482T.</title>
        <authorList>
            <person name="Sawabe T."/>
        </authorList>
    </citation>
    <scope>NUCLEOTIDE SEQUENCE [LARGE SCALE GENOMIC DNA]</scope>
    <source>
        <strain evidence="2 3">JCM 18482</strain>
    </source>
</reference>
<organism evidence="2 3">
    <name type="scientific">Thalassotalea eurytherma</name>
    <dbReference type="NCBI Taxonomy" id="1144278"/>
    <lineage>
        <taxon>Bacteria</taxon>
        <taxon>Pseudomonadati</taxon>
        <taxon>Pseudomonadota</taxon>
        <taxon>Gammaproteobacteria</taxon>
        <taxon>Alteromonadales</taxon>
        <taxon>Colwelliaceae</taxon>
        <taxon>Thalassotalea</taxon>
    </lineage>
</organism>
<feature type="transmembrane region" description="Helical" evidence="1">
    <location>
        <begin position="37"/>
        <end position="54"/>
    </location>
</feature>
<protein>
    <recommendedName>
        <fullName evidence="4">DUF4381 domain-containing protein</fullName>
    </recommendedName>
</protein>
<dbReference type="Proteomes" id="UP001157133">
    <property type="component" value="Unassembled WGS sequence"/>
</dbReference>
<keyword evidence="1" id="KW-0472">Membrane</keyword>
<proteinExistence type="predicted"/>
<evidence type="ECO:0000256" key="1">
    <source>
        <dbReference type="SAM" id="Phobius"/>
    </source>
</evidence>